<evidence type="ECO:0000313" key="1">
    <source>
        <dbReference type="EMBL" id="CAG8644691.1"/>
    </source>
</evidence>
<dbReference type="Proteomes" id="UP000789366">
    <property type="component" value="Unassembled WGS sequence"/>
</dbReference>
<gene>
    <name evidence="1" type="ORF">SPELUC_LOCUS8697</name>
</gene>
<proteinExistence type="predicted"/>
<dbReference type="EMBL" id="CAJVPW010013403">
    <property type="protein sequence ID" value="CAG8644691.1"/>
    <property type="molecule type" value="Genomic_DNA"/>
</dbReference>
<evidence type="ECO:0000313" key="2">
    <source>
        <dbReference type="Proteomes" id="UP000789366"/>
    </source>
</evidence>
<organism evidence="1 2">
    <name type="scientific">Cetraspora pellucida</name>
    <dbReference type="NCBI Taxonomy" id="1433469"/>
    <lineage>
        <taxon>Eukaryota</taxon>
        <taxon>Fungi</taxon>
        <taxon>Fungi incertae sedis</taxon>
        <taxon>Mucoromycota</taxon>
        <taxon>Glomeromycotina</taxon>
        <taxon>Glomeromycetes</taxon>
        <taxon>Diversisporales</taxon>
        <taxon>Gigasporaceae</taxon>
        <taxon>Cetraspora</taxon>
    </lineage>
</organism>
<protein>
    <submittedName>
        <fullName evidence="1">574_t:CDS:1</fullName>
    </submittedName>
</protein>
<reference evidence="1" key="1">
    <citation type="submission" date="2021-06" db="EMBL/GenBank/DDBJ databases">
        <authorList>
            <person name="Kallberg Y."/>
            <person name="Tangrot J."/>
            <person name="Rosling A."/>
        </authorList>
    </citation>
    <scope>NUCLEOTIDE SEQUENCE</scope>
    <source>
        <strain evidence="1">28 12/20/2015</strain>
    </source>
</reference>
<comment type="caution">
    <text evidence="1">The sequence shown here is derived from an EMBL/GenBank/DDBJ whole genome shotgun (WGS) entry which is preliminary data.</text>
</comment>
<accession>A0ACA9NB84</accession>
<name>A0ACA9NB84_9GLOM</name>
<keyword evidence="2" id="KW-1185">Reference proteome</keyword>
<feature type="non-terminal residue" evidence="1">
    <location>
        <position position="98"/>
    </location>
</feature>
<sequence length="98" mass="11352">MQKGQVIKKKVLANNINLIQFGLANDIIIKSDENSEYKTQLNLLDIHLNLDNYKDRTDNCIIFNDAKNYISSEDNSENTEYETNLITTSFSFYFESDS</sequence>